<evidence type="ECO:0000256" key="1">
    <source>
        <dbReference type="SAM" id="MobiDB-lite"/>
    </source>
</evidence>
<evidence type="ECO:0000313" key="3">
    <source>
        <dbReference type="Proteomes" id="UP001374579"/>
    </source>
</evidence>
<gene>
    <name evidence="2" type="ORF">V1264_013457</name>
</gene>
<dbReference type="Proteomes" id="UP001374579">
    <property type="component" value="Unassembled WGS sequence"/>
</dbReference>
<evidence type="ECO:0000313" key="2">
    <source>
        <dbReference type="EMBL" id="KAK7109410.1"/>
    </source>
</evidence>
<comment type="caution">
    <text evidence="2">The sequence shown here is derived from an EMBL/GenBank/DDBJ whole genome shotgun (WGS) entry which is preliminary data.</text>
</comment>
<proteinExistence type="predicted"/>
<feature type="compositionally biased region" description="Low complexity" evidence="1">
    <location>
        <begin position="49"/>
        <end position="60"/>
    </location>
</feature>
<feature type="region of interest" description="Disordered" evidence="1">
    <location>
        <begin position="1"/>
        <end position="101"/>
    </location>
</feature>
<sequence length="168" mass="17889">MQQPTDMEQTQDGQTGGEQDGQEQGDDAQEPPQQEGGEEGQAEGGGGDADNNNDSSNGGDQTHRGTQIETPPPATPTLSGEQTPAQSNTAGADTNQSTCLTPIKRANELEGLDIERGEDEVPDLETARGHHPVEFKELPKPERGDDRGYLKEAAPAFQGAISKARRQR</sequence>
<keyword evidence="3" id="KW-1185">Reference proteome</keyword>
<feature type="compositionally biased region" description="Polar residues" evidence="1">
    <location>
        <begin position="76"/>
        <end position="100"/>
    </location>
</feature>
<accession>A0AAN9BQP8</accession>
<organism evidence="2 3">
    <name type="scientific">Littorina saxatilis</name>
    <dbReference type="NCBI Taxonomy" id="31220"/>
    <lineage>
        <taxon>Eukaryota</taxon>
        <taxon>Metazoa</taxon>
        <taxon>Spiralia</taxon>
        <taxon>Lophotrochozoa</taxon>
        <taxon>Mollusca</taxon>
        <taxon>Gastropoda</taxon>
        <taxon>Caenogastropoda</taxon>
        <taxon>Littorinimorpha</taxon>
        <taxon>Littorinoidea</taxon>
        <taxon>Littorinidae</taxon>
        <taxon>Littorina</taxon>
    </lineage>
</organism>
<name>A0AAN9BQP8_9CAEN</name>
<feature type="compositionally biased region" description="Basic and acidic residues" evidence="1">
    <location>
        <begin position="125"/>
        <end position="147"/>
    </location>
</feature>
<feature type="compositionally biased region" description="Acidic residues" evidence="1">
    <location>
        <begin position="20"/>
        <end position="29"/>
    </location>
</feature>
<dbReference type="EMBL" id="JBAMIC010000003">
    <property type="protein sequence ID" value="KAK7109410.1"/>
    <property type="molecule type" value="Genomic_DNA"/>
</dbReference>
<feature type="region of interest" description="Disordered" evidence="1">
    <location>
        <begin position="122"/>
        <end position="147"/>
    </location>
</feature>
<protein>
    <submittedName>
        <fullName evidence="2">Uncharacterized protein</fullName>
    </submittedName>
</protein>
<feature type="compositionally biased region" description="Low complexity" evidence="1">
    <location>
        <begin position="1"/>
        <end position="13"/>
    </location>
</feature>
<dbReference type="AlphaFoldDB" id="A0AAN9BQP8"/>
<reference evidence="2 3" key="1">
    <citation type="submission" date="2024-02" db="EMBL/GenBank/DDBJ databases">
        <title>Chromosome-scale genome assembly of the rough periwinkle Littorina saxatilis.</title>
        <authorList>
            <person name="De Jode A."/>
            <person name="Faria R."/>
            <person name="Formenti G."/>
            <person name="Sims Y."/>
            <person name="Smith T.P."/>
            <person name="Tracey A."/>
            <person name="Wood J.M.D."/>
            <person name="Zagrodzka Z.B."/>
            <person name="Johannesson K."/>
            <person name="Butlin R.K."/>
            <person name="Leder E.H."/>
        </authorList>
    </citation>
    <scope>NUCLEOTIDE SEQUENCE [LARGE SCALE GENOMIC DNA]</scope>
    <source>
        <strain evidence="2">Snail1</strain>
        <tissue evidence="2">Muscle</tissue>
    </source>
</reference>